<comment type="caution">
    <text evidence="3">The sequence shown here is derived from an EMBL/GenBank/DDBJ whole genome shotgun (WGS) entry which is preliminary data.</text>
</comment>
<dbReference type="AlphaFoldDB" id="A0A853CCN1"/>
<dbReference type="PROSITE" id="PS51257">
    <property type="entry name" value="PROKAR_LIPOPROTEIN"/>
    <property type="match status" value="1"/>
</dbReference>
<evidence type="ECO:0000313" key="3">
    <source>
        <dbReference type="EMBL" id="NYJ05640.1"/>
    </source>
</evidence>
<feature type="chain" id="PRO_5038941902" description="DUF4333 domain-containing protein" evidence="1">
    <location>
        <begin position="21"/>
        <end position="99"/>
    </location>
</feature>
<evidence type="ECO:0000259" key="2">
    <source>
        <dbReference type="Pfam" id="PF14230"/>
    </source>
</evidence>
<dbReference type="Proteomes" id="UP000541969">
    <property type="component" value="Unassembled WGS sequence"/>
</dbReference>
<feature type="signal peptide" evidence="1">
    <location>
        <begin position="1"/>
        <end position="20"/>
    </location>
</feature>
<proteinExistence type="predicted"/>
<reference evidence="3 4" key="1">
    <citation type="submission" date="2020-07" db="EMBL/GenBank/DDBJ databases">
        <title>Sequencing the genomes of 1000 actinobacteria strains.</title>
        <authorList>
            <person name="Klenk H.-P."/>
        </authorList>
    </citation>
    <scope>NUCLEOTIDE SEQUENCE [LARGE SCALE GENOMIC DNA]</scope>
    <source>
        <strain evidence="3 4">DSM 104001</strain>
    </source>
</reference>
<keyword evidence="1" id="KW-0732">Signal</keyword>
<sequence length="99" mass="10063">MIRRVLVVLPVLVLAAGCGAGTVAKGDVAAAVAHQVESQVGSRPKVTCPDDLQAKVGATTRCTLTLEGVDGTYGVTAKVTKVDGDQASFDIQVDAQPQG</sequence>
<dbReference type="InterPro" id="IPR025637">
    <property type="entry name" value="DUF4333"/>
</dbReference>
<gene>
    <name evidence="3" type="ORF">GGQ55_001918</name>
</gene>
<name>A0A853CCN1_9ACTN</name>
<evidence type="ECO:0000256" key="1">
    <source>
        <dbReference type="SAM" id="SignalP"/>
    </source>
</evidence>
<accession>A0A853CCN1</accession>
<protein>
    <recommendedName>
        <fullName evidence="2">DUF4333 domain-containing protein</fullName>
    </recommendedName>
</protein>
<dbReference type="EMBL" id="JACBZT010000001">
    <property type="protein sequence ID" value="NYJ05640.1"/>
    <property type="molecule type" value="Genomic_DNA"/>
</dbReference>
<organism evidence="3 4">
    <name type="scientific">Petropleomorpha daqingensis</name>
    <dbReference type="NCBI Taxonomy" id="2026353"/>
    <lineage>
        <taxon>Bacteria</taxon>
        <taxon>Bacillati</taxon>
        <taxon>Actinomycetota</taxon>
        <taxon>Actinomycetes</taxon>
        <taxon>Geodermatophilales</taxon>
        <taxon>Geodermatophilaceae</taxon>
        <taxon>Petropleomorpha</taxon>
    </lineage>
</organism>
<dbReference type="Pfam" id="PF14230">
    <property type="entry name" value="DUF4333"/>
    <property type="match status" value="1"/>
</dbReference>
<evidence type="ECO:0000313" key="4">
    <source>
        <dbReference type="Proteomes" id="UP000541969"/>
    </source>
</evidence>
<feature type="domain" description="DUF4333" evidence="2">
    <location>
        <begin position="16"/>
        <end position="84"/>
    </location>
</feature>
<keyword evidence="4" id="KW-1185">Reference proteome</keyword>
<dbReference type="RefSeq" id="WP_179716264.1">
    <property type="nucleotide sequence ID" value="NZ_JACBZT010000001.1"/>
</dbReference>